<dbReference type="CDD" id="cd01310">
    <property type="entry name" value="TatD_DNAse"/>
    <property type="match status" value="1"/>
</dbReference>
<dbReference type="NCBIfam" id="TIGR00010">
    <property type="entry name" value="YchF/TatD family DNA exonuclease"/>
    <property type="match status" value="1"/>
</dbReference>
<dbReference type="PROSITE" id="PS01091">
    <property type="entry name" value="TATD_3"/>
    <property type="match status" value="1"/>
</dbReference>
<dbReference type="STRING" id="1410383.TGUWTKB_5860"/>
<proteinExistence type="inferred from homology"/>
<dbReference type="GO" id="GO:0046872">
    <property type="term" value="F:metal ion binding"/>
    <property type="evidence" value="ECO:0007669"/>
    <property type="project" value="UniProtKB-KW"/>
</dbReference>
<evidence type="ECO:0000256" key="2">
    <source>
        <dbReference type="ARBA" id="ARBA00022723"/>
    </source>
</evidence>
<dbReference type="GO" id="GO:0016788">
    <property type="term" value="F:hydrolase activity, acting on ester bonds"/>
    <property type="evidence" value="ECO:0007669"/>
    <property type="project" value="InterPro"/>
</dbReference>
<dbReference type="SUPFAM" id="SSF51556">
    <property type="entry name" value="Metallo-dependent hydrolases"/>
    <property type="match status" value="1"/>
</dbReference>
<dbReference type="HOGENOM" id="CLU_031506_4_0_6"/>
<feature type="binding site" evidence="4">
    <location>
        <position position="158"/>
    </location>
    <ligand>
        <name>a divalent metal cation</name>
        <dbReference type="ChEBI" id="CHEBI:60240"/>
        <label>2</label>
    </ligand>
</feature>
<dbReference type="InterPro" id="IPR032466">
    <property type="entry name" value="Metal_Hydrolase"/>
</dbReference>
<feature type="binding site" evidence="4">
    <location>
        <position position="97"/>
    </location>
    <ligand>
        <name>a divalent metal cation</name>
        <dbReference type="ChEBI" id="CHEBI:60240"/>
        <label>1</label>
    </ligand>
</feature>
<dbReference type="KEGG" id="sbw:TGUWTKB_5860"/>
<feature type="binding site" evidence="4">
    <location>
        <position position="208"/>
    </location>
    <ligand>
        <name>a divalent metal cation</name>
        <dbReference type="ChEBI" id="CHEBI:60240"/>
        <label>1</label>
    </ligand>
</feature>
<dbReference type="PROSITE" id="PS01137">
    <property type="entry name" value="TATD_1"/>
    <property type="match status" value="1"/>
</dbReference>
<dbReference type="GO" id="GO:0005829">
    <property type="term" value="C:cytosol"/>
    <property type="evidence" value="ECO:0007669"/>
    <property type="project" value="TreeGrafter"/>
</dbReference>
<keyword evidence="6" id="KW-1185">Reference proteome</keyword>
<dbReference type="InterPro" id="IPR001130">
    <property type="entry name" value="TatD-like"/>
</dbReference>
<reference evidence="6" key="1">
    <citation type="submission" date="2013-11" db="EMBL/GenBank/DDBJ databases">
        <title>Symbiont-containing voluminous jelly as an extraordinary maternal gift for overwintering insect nymphs.</title>
        <authorList>
            <person name="Kaiwa N."/>
            <person name="Hosokawa T."/>
            <person name="Nikoh N."/>
            <person name="Meng X.Y."/>
            <person name="Tanahashi M."/>
            <person name="Moriyama M."/>
            <person name="Maeda T."/>
            <person name="Yamaguchi K."/>
            <person name="Shigenobu S."/>
            <person name="Ito M."/>
            <person name="Fukatsu T."/>
        </authorList>
    </citation>
    <scope>NUCLEOTIDE SEQUENCE [LARGE SCALE GENOMIC DNA]</scope>
    <source>
        <strain evidence="6">UwTKB</strain>
    </source>
</reference>
<evidence type="ECO:0000256" key="3">
    <source>
        <dbReference type="ARBA" id="ARBA00022801"/>
    </source>
</evidence>
<dbReference type="PANTHER" id="PTHR46124">
    <property type="entry name" value="D-AMINOACYL-TRNA DEACYLASE"/>
    <property type="match status" value="1"/>
</dbReference>
<evidence type="ECO:0000256" key="4">
    <source>
        <dbReference type="PIRSR" id="PIRSR005902-1"/>
    </source>
</evidence>
<sequence>MFLIDSHCHIDSLISSSNFSYNLKDIMETCFLKNVKFILGISTTLSQFKHLKNLVNDYSNIAISCGVHPLYQKEIDSLDYHSLYKLSLDKKVIAIGETGLDYFHSSDRKKQQQSAFYKHLDVSYQLKKPVIIHARNSYTDILSILKKEKIENFRGIMHCFNGNKSIASKFLDIGMYLSFSGIVTFKNSEQLRETIKYIPTNRILIETDAPYLAPEPFRGKTNHPAHVVEIANCIAKIKNMNVKNFADIVKKNFTQLFNISYID</sequence>
<dbReference type="PIRSF" id="PIRSF005902">
    <property type="entry name" value="DNase_TatD"/>
    <property type="match status" value="1"/>
</dbReference>
<comment type="similarity">
    <text evidence="1">Belongs to the metallo-dependent hydrolases superfamily. TatD-type hydrolase family.</text>
</comment>
<evidence type="ECO:0000313" key="5">
    <source>
        <dbReference type="EMBL" id="BAP58811.1"/>
    </source>
</evidence>
<dbReference type="InterPro" id="IPR018228">
    <property type="entry name" value="DNase_TatD-rel_CS"/>
</dbReference>
<evidence type="ECO:0000313" key="6">
    <source>
        <dbReference type="Proteomes" id="UP000031627"/>
    </source>
</evidence>
<dbReference type="Pfam" id="PF01026">
    <property type="entry name" value="TatD_DNase"/>
    <property type="match status" value="1"/>
</dbReference>
<accession>A0A090BWL4</accession>
<gene>
    <name evidence="5" type="primary">ycfH</name>
    <name evidence="5" type="ORF">TGUWTKB_5860</name>
</gene>
<dbReference type="Gene3D" id="3.20.20.140">
    <property type="entry name" value="Metal-dependent hydrolases"/>
    <property type="match status" value="1"/>
</dbReference>
<dbReference type="FunFam" id="3.20.20.140:FF:000005">
    <property type="entry name" value="TatD family hydrolase"/>
    <property type="match status" value="1"/>
</dbReference>
<dbReference type="PANTHER" id="PTHR46124:SF2">
    <property type="entry name" value="D-AMINOACYL-TRNA DEACYLASE"/>
    <property type="match status" value="1"/>
</dbReference>
<evidence type="ECO:0000256" key="1">
    <source>
        <dbReference type="ARBA" id="ARBA00009275"/>
    </source>
</evidence>
<dbReference type="OrthoDB" id="9810005at2"/>
<protein>
    <submittedName>
        <fullName evidence="5">Putative deoxyribonuclease</fullName>
    </submittedName>
</protein>
<reference evidence="5 6" key="2">
    <citation type="journal article" date="2014" name="Curr. Biol.">
        <title>Symbiont-Supplemented Maternal Investment Underpinning Host's Ecological Adaptation.</title>
        <authorList>
            <person name="Kaiwa N."/>
            <person name="Hosokawa T."/>
            <person name="Nikoh N."/>
            <person name="Tanahashi M."/>
            <person name="Moriyama M."/>
            <person name="Meng X.Y."/>
            <person name="Maeda T."/>
            <person name="Yamaguchi K."/>
            <person name="Shigenobu S."/>
            <person name="Ito M."/>
            <person name="Fukatsu T."/>
        </authorList>
    </citation>
    <scope>NUCLEOTIDE SEQUENCE [LARGE SCALE GENOMIC DNA]</scope>
    <source>
        <strain evidence="5 6">UwTKB</strain>
    </source>
</reference>
<keyword evidence="2 4" id="KW-0479">Metal-binding</keyword>
<feature type="binding site" evidence="4">
    <location>
        <position position="7"/>
    </location>
    <ligand>
        <name>a divalent metal cation</name>
        <dbReference type="ChEBI" id="CHEBI:60240"/>
        <label>1</label>
    </ligand>
</feature>
<dbReference type="GO" id="GO:0004536">
    <property type="term" value="F:DNA nuclease activity"/>
    <property type="evidence" value="ECO:0007669"/>
    <property type="project" value="InterPro"/>
</dbReference>
<dbReference type="EMBL" id="AP014521">
    <property type="protein sequence ID" value="BAP58811.1"/>
    <property type="molecule type" value="Genomic_DNA"/>
</dbReference>
<dbReference type="AlphaFoldDB" id="A0A090BWL4"/>
<organism evidence="5 6">
    <name type="scientific">Candidatus Tachikawaea gelatinosa</name>
    <dbReference type="NCBI Taxonomy" id="1410383"/>
    <lineage>
        <taxon>Bacteria</taxon>
        <taxon>Pseudomonadati</taxon>
        <taxon>Pseudomonadota</taxon>
        <taxon>Gammaproteobacteria</taxon>
        <taxon>Enterobacterales</taxon>
        <taxon>Enterobacteriaceae</taxon>
        <taxon>Candidatus Tachikawaea</taxon>
    </lineage>
</organism>
<name>A0A090BWL4_9ENTR</name>
<dbReference type="Proteomes" id="UP000031627">
    <property type="component" value="Chromosome"/>
</dbReference>
<keyword evidence="3" id="KW-0378">Hydrolase</keyword>
<feature type="binding site" evidence="4">
    <location>
        <position position="133"/>
    </location>
    <ligand>
        <name>a divalent metal cation</name>
        <dbReference type="ChEBI" id="CHEBI:60240"/>
        <label>2</label>
    </ligand>
</feature>
<feature type="binding site" evidence="4">
    <location>
        <position position="9"/>
    </location>
    <ligand>
        <name>a divalent metal cation</name>
        <dbReference type="ChEBI" id="CHEBI:60240"/>
        <label>1</label>
    </ligand>
</feature>
<dbReference type="RefSeq" id="WP_041063384.1">
    <property type="nucleotide sequence ID" value="NZ_AP014521.1"/>
</dbReference>
<dbReference type="InterPro" id="IPR015991">
    <property type="entry name" value="TatD/YcfH-like"/>
</dbReference>